<evidence type="ECO:0000256" key="9">
    <source>
        <dbReference type="SAM" id="MobiDB-lite"/>
    </source>
</evidence>
<keyword evidence="5" id="KW-0010">Activator</keyword>
<feature type="compositionally biased region" description="Low complexity" evidence="9">
    <location>
        <begin position="253"/>
        <end position="269"/>
    </location>
</feature>
<dbReference type="GO" id="GO:0016592">
    <property type="term" value="C:mediator complex"/>
    <property type="evidence" value="ECO:0007669"/>
    <property type="project" value="InterPro"/>
</dbReference>
<dbReference type="EMBL" id="BPWL01000003">
    <property type="protein sequence ID" value="GJJ08312.1"/>
    <property type="molecule type" value="Genomic_DNA"/>
</dbReference>
<gene>
    <name evidence="10" type="ORF">Clacol_002523</name>
</gene>
<feature type="compositionally biased region" description="Basic residues" evidence="9">
    <location>
        <begin position="98"/>
        <end position="109"/>
    </location>
</feature>
<evidence type="ECO:0000256" key="4">
    <source>
        <dbReference type="ARBA" id="ARBA00023015"/>
    </source>
</evidence>
<feature type="compositionally biased region" description="Low complexity" evidence="9">
    <location>
        <begin position="336"/>
        <end position="346"/>
    </location>
</feature>
<keyword evidence="7" id="KW-0539">Nucleus</keyword>
<evidence type="ECO:0000313" key="10">
    <source>
        <dbReference type="EMBL" id="GJJ08312.1"/>
    </source>
</evidence>
<evidence type="ECO:0000256" key="6">
    <source>
        <dbReference type="ARBA" id="ARBA00023163"/>
    </source>
</evidence>
<dbReference type="AlphaFoldDB" id="A0AAV5A110"/>
<dbReference type="PANTHER" id="PTHR28270:SF1">
    <property type="entry name" value="MEDIATOR OF RNA POLYMERASE II TRANSCRIPTION SUBUNIT 19"/>
    <property type="match status" value="1"/>
</dbReference>
<feature type="compositionally biased region" description="Polar residues" evidence="9">
    <location>
        <begin position="8"/>
        <end position="18"/>
    </location>
</feature>
<comment type="caution">
    <text evidence="10">The sequence shown here is derived from an EMBL/GenBank/DDBJ whole genome shotgun (WGS) entry which is preliminary data.</text>
</comment>
<keyword evidence="6" id="KW-0804">Transcription</keyword>
<dbReference type="GO" id="GO:0006357">
    <property type="term" value="P:regulation of transcription by RNA polymerase II"/>
    <property type="evidence" value="ECO:0007669"/>
    <property type="project" value="InterPro"/>
</dbReference>
<reference evidence="10" key="1">
    <citation type="submission" date="2021-10" db="EMBL/GenBank/DDBJ databases">
        <title>De novo Genome Assembly of Clathrus columnatus (Basidiomycota, Fungi) Using Illumina and Nanopore Sequence Data.</title>
        <authorList>
            <person name="Ogiso-Tanaka E."/>
            <person name="Itagaki H."/>
            <person name="Hosoya T."/>
            <person name="Hosaka K."/>
        </authorList>
    </citation>
    <scope>NUCLEOTIDE SEQUENCE</scope>
    <source>
        <strain evidence="10">MO-923</strain>
    </source>
</reference>
<feature type="compositionally biased region" description="Basic and acidic residues" evidence="9">
    <location>
        <begin position="183"/>
        <end position="192"/>
    </location>
</feature>
<feature type="region of interest" description="Disordered" evidence="9">
    <location>
        <begin position="58"/>
        <end position="118"/>
    </location>
</feature>
<evidence type="ECO:0000256" key="3">
    <source>
        <dbReference type="ARBA" id="ARBA00019615"/>
    </source>
</evidence>
<feature type="compositionally biased region" description="Basic and acidic residues" evidence="9">
    <location>
        <begin position="288"/>
        <end position="298"/>
    </location>
</feature>
<feature type="region of interest" description="Disordered" evidence="9">
    <location>
        <begin position="1"/>
        <end position="27"/>
    </location>
</feature>
<feature type="compositionally biased region" description="Polar residues" evidence="9">
    <location>
        <begin position="272"/>
        <end position="287"/>
    </location>
</feature>
<sequence>MEPMDLHSNAQAGPSNLPSPVFPAPQPLPRPKQYLHCTQDLLGIFGLLPMYDKHVRPHLRSLPDQDPTKSKGKEKELEQDQEREKEKEGEEEGEGGEKKKKKDNYKHLIKGIPGKHPMKKDQYFQDLLKAPPKQKAHIQPFDTRTLLEGFYVTPTGLPSYNKASIEGADPREKEAKRLKRERRRAEKEERQKVLQQQQQQVQTSGSTASTPAVVSSTTPRTVGTPVPIVRNLTGTPLTKTKPLNSRSSPHPGTPLAASSRATPTPTAKPLQATGTMLTTASPITSVADSKRGIKREYESSQPSLRSQLPTPESNNQPRPPKKRRLGSGTPQPVPSLPLQQPTPHGT</sequence>
<evidence type="ECO:0000313" key="11">
    <source>
        <dbReference type="Proteomes" id="UP001050691"/>
    </source>
</evidence>
<dbReference type="GO" id="GO:0003712">
    <property type="term" value="F:transcription coregulator activity"/>
    <property type="evidence" value="ECO:0007669"/>
    <property type="project" value="InterPro"/>
</dbReference>
<organism evidence="10 11">
    <name type="scientific">Clathrus columnatus</name>
    <dbReference type="NCBI Taxonomy" id="1419009"/>
    <lineage>
        <taxon>Eukaryota</taxon>
        <taxon>Fungi</taxon>
        <taxon>Dikarya</taxon>
        <taxon>Basidiomycota</taxon>
        <taxon>Agaricomycotina</taxon>
        <taxon>Agaricomycetes</taxon>
        <taxon>Phallomycetidae</taxon>
        <taxon>Phallales</taxon>
        <taxon>Clathraceae</taxon>
        <taxon>Clathrus</taxon>
    </lineage>
</organism>
<feature type="compositionally biased region" description="Polar residues" evidence="9">
    <location>
        <begin position="299"/>
        <end position="316"/>
    </location>
</feature>
<dbReference type="GO" id="GO:0070847">
    <property type="term" value="C:core mediator complex"/>
    <property type="evidence" value="ECO:0007669"/>
    <property type="project" value="TreeGrafter"/>
</dbReference>
<comment type="subcellular location">
    <subcellularLocation>
        <location evidence="1">Nucleus</location>
    </subcellularLocation>
</comment>
<feature type="compositionally biased region" description="Low complexity" evidence="9">
    <location>
        <begin position="193"/>
        <end position="219"/>
    </location>
</feature>
<proteinExistence type="inferred from homology"/>
<accession>A0AAV5A110</accession>
<feature type="region of interest" description="Disordered" evidence="9">
    <location>
        <begin position="153"/>
        <end position="346"/>
    </location>
</feature>
<feature type="compositionally biased region" description="Low complexity" evidence="9">
    <location>
        <begin position="232"/>
        <end position="243"/>
    </location>
</feature>
<evidence type="ECO:0000256" key="8">
    <source>
        <dbReference type="ARBA" id="ARBA00032018"/>
    </source>
</evidence>
<name>A0AAV5A110_9AGAM</name>
<comment type="similarity">
    <text evidence="2">Belongs to the Mediator complex subunit 19 family.</text>
</comment>
<evidence type="ECO:0000256" key="5">
    <source>
        <dbReference type="ARBA" id="ARBA00023159"/>
    </source>
</evidence>
<keyword evidence="11" id="KW-1185">Reference proteome</keyword>
<protein>
    <recommendedName>
        <fullName evidence="3">Mediator of RNA polymerase II transcription subunit 19</fullName>
    </recommendedName>
    <alternativeName>
        <fullName evidence="8">Mediator complex subunit 19</fullName>
    </alternativeName>
</protein>
<evidence type="ECO:0000256" key="7">
    <source>
        <dbReference type="ARBA" id="ARBA00023242"/>
    </source>
</evidence>
<evidence type="ECO:0000256" key="1">
    <source>
        <dbReference type="ARBA" id="ARBA00004123"/>
    </source>
</evidence>
<feature type="compositionally biased region" description="Basic and acidic residues" evidence="9">
    <location>
        <begin position="61"/>
        <end position="88"/>
    </location>
</feature>
<dbReference type="InterPro" id="IPR013942">
    <property type="entry name" value="Mediator_Med19_fun"/>
</dbReference>
<keyword evidence="4" id="KW-0805">Transcription regulation</keyword>
<dbReference type="PANTHER" id="PTHR28270">
    <property type="entry name" value="MEDIATOR OF RNA POLYMERASE II TRANSCRIPTION SUBUNIT 19"/>
    <property type="match status" value="1"/>
</dbReference>
<evidence type="ECO:0000256" key="2">
    <source>
        <dbReference type="ARBA" id="ARBA00009259"/>
    </source>
</evidence>
<dbReference type="Proteomes" id="UP001050691">
    <property type="component" value="Unassembled WGS sequence"/>
</dbReference>